<name>A0A8H3WMP2_9PEZI</name>
<evidence type="ECO:0000313" key="1">
    <source>
        <dbReference type="EMBL" id="KAF0329689.1"/>
    </source>
</evidence>
<dbReference type="EMBL" id="WOWK01000011">
    <property type="protein sequence ID" value="KAF0329689.1"/>
    <property type="molecule type" value="Genomic_DNA"/>
</dbReference>
<organism evidence="1 2">
    <name type="scientific">Colletotrichum asianum</name>
    <dbReference type="NCBI Taxonomy" id="702518"/>
    <lineage>
        <taxon>Eukaryota</taxon>
        <taxon>Fungi</taxon>
        <taxon>Dikarya</taxon>
        <taxon>Ascomycota</taxon>
        <taxon>Pezizomycotina</taxon>
        <taxon>Sordariomycetes</taxon>
        <taxon>Hypocreomycetidae</taxon>
        <taxon>Glomerellales</taxon>
        <taxon>Glomerellaceae</taxon>
        <taxon>Colletotrichum</taxon>
        <taxon>Colletotrichum gloeosporioides species complex</taxon>
    </lineage>
</organism>
<sequence>MVSRPLLLNLYKSRAEWTHPLAQISSARASTRSGALLSIFQYHGCIALGVAPILMTLPWAHISEHFPLPVTRESWQRAAGKGVAREAELRQASDHPLATHPRCM</sequence>
<gene>
    <name evidence="1" type="ORF">GQ607_003257</name>
</gene>
<dbReference type="AlphaFoldDB" id="A0A8H3WMP2"/>
<proteinExistence type="predicted"/>
<protein>
    <submittedName>
        <fullName evidence="1">Uncharacterized protein</fullName>
    </submittedName>
</protein>
<comment type="caution">
    <text evidence="1">The sequence shown here is derived from an EMBL/GenBank/DDBJ whole genome shotgun (WGS) entry which is preliminary data.</text>
</comment>
<accession>A0A8H3WMP2</accession>
<evidence type="ECO:0000313" key="2">
    <source>
        <dbReference type="Proteomes" id="UP000434172"/>
    </source>
</evidence>
<reference evidence="1 2" key="1">
    <citation type="submission" date="2019-12" db="EMBL/GenBank/DDBJ databases">
        <title>A genome sequence resource for the geographically widespread anthracnose pathogen Colletotrichum asianum.</title>
        <authorList>
            <person name="Meng Y."/>
        </authorList>
    </citation>
    <scope>NUCLEOTIDE SEQUENCE [LARGE SCALE GENOMIC DNA]</scope>
    <source>
        <strain evidence="1 2">ICMP 18580</strain>
    </source>
</reference>
<dbReference type="Proteomes" id="UP000434172">
    <property type="component" value="Unassembled WGS sequence"/>
</dbReference>
<keyword evidence="2" id="KW-1185">Reference proteome</keyword>